<evidence type="ECO:0000313" key="2">
    <source>
        <dbReference type="EMBL" id="PVG82117.1"/>
    </source>
</evidence>
<keyword evidence="3" id="KW-1185">Reference proteome</keyword>
<keyword evidence="1" id="KW-0812">Transmembrane</keyword>
<accession>A0A2T8F8X5</accession>
<evidence type="ECO:0000313" key="3">
    <source>
        <dbReference type="Proteomes" id="UP000246018"/>
    </source>
</evidence>
<dbReference type="Proteomes" id="UP000246018">
    <property type="component" value="Unassembled WGS sequence"/>
</dbReference>
<keyword evidence="1" id="KW-0472">Membrane</keyword>
<evidence type="ECO:0000256" key="1">
    <source>
        <dbReference type="SAM" id="Phobius"/>
    </source>
</evidence>
<reference evidence="2 3" key="1">
    <citation type="submission" date="2018-04" db="EMBL/GenBank/DDBJ databases">
        <title>Genome of Nocardioides gansuensis WSJ-1.</title>
        <authorList>
            <person name="Wu S."/>
            <person name="Wang G."/>
        </authorList>
    </citation>
    <scope>NUCLEOTIDE SEQUENCE [LARGE SCALE GENOMIC DNA]</scope>
    <source>
        <strain evidence="2 3">WSJ-1</strain>
    </source>
</reference>
<proteinExistence type="predicted"/>
<name>A0A2T8F8X5_9ACTN</name>
<keyword evidence="1" id="KW-1133">Transmembrane helix</keyword>
<organism evidence="2 3">
    <name type="scientific">Nocardioides gansuensis</name>
    <dbReference type="NCBI Taxonomy" id="2138300"/>
    <lineage>
        <taxon>Bacteria</taxon>
        <taxon>Bacillati</taxon>
        <taxon>Actinomycetota</taxon>
        <taxon>Actinomycetes</taxon>
        <taxon>Propionibacteriales</taxon>
        <taxon>Nocardioidaceae</taxon>
        <taxon>Nocardioides</taxon>
    </lineage>
</organism>
<feature type="transmembrane region" description="Helical" evidence="1">
    <location>
        <begin position="30"/>
        <end position="52"/>
    </location>
</feature>
<gene>
    <name evidence="2" type="ORF">DDE18_15680</name>
</gene>
<sequence length="65" mass="6856">MQEIQFIQAWATLAIARVKTSRDERGASEVAAVVIITAIVAAAAILIAAAIMGKFKTKADTIPTE</sequence>
<comment type="caution">
    <text evidence="2">The sequence shown here is derived from an EMBL/GenBank/DDBJ whole genome shotgun (WGS) entry which is preliminary data.</text>
</comment>
<dbReference type="AlphaFoldDB" id="A0A2T8F8X5"/>
<protein>
    <submittedName>
        <fullName evidence="2">Uncharacterized protein</fullName>
    </submittedName>
</protein>
<dbReference type="EMBL" id="QDGZ01000006">
    <property type="protein sequence ID" value="PVG82117.1"/>
    <property type="molecule type" value="Genomic_DNA"/>
</dbReference>
<dbReference type="RefSeq" id="WP_116573184.1">
    <property type="nucleotide sequence ID" value="NZ_QDGZ01000006.1"/>
</dbReference>